<dbReference type="CDD" id="cd02440">
    <property type="entry name" value="AdoMet_MTases"/>
    <property type="match status" value="1"/>
</dbReference>
<dbReference type="InterPro" id="IPR012677">
    <property type="entry name" value="Nucleotide-bd_a/b_plait_sf"/>
</dbReference>
<keyword evidence="6" id="KW-0963">Cytoplasm</keyword>
<dbReference type="InterPro" id="IPR013216">
    <property type="entry name" value="Methyltransf_11"/>
</dbReference>
<keyword evidence="9" id="KW-0949">S-adenosyl-L-methionine</keyword>
<evidence type="ECO:0000256" key="9">
    <source>
        <dbReference type="ARBA" id="ARBA00022691"/>
    </source>
</evidence>
<keyword evidence="14" id="KW-0539">Nucleus</keyword>
<comment type="cofactor">
    <cofactor evidence="1">
        <name>Fe(2+)</name>
        <dbReference type="ChEBI" id="CHEBI:29033"/>
    </cofactor>
</comment>
<protein>
    <recommendedName>
        <fullName evidence="5">tRNA (carboxymethyluridine(34)-5-O)-methyltransferase</fullName>
        <ecNumber evidence="5">2.1.1.229</ecNumber>
    </recommendedName>
    <alternativeName>
        <fullName evidence="18">Alkylated DNA repair protein alkB homolog 8</fullName>
    </alternativeName>
    <alternativeName>
        <fullName evidence="19">S-adenosyl-L-methionine-dependent tRNA methyltransferase ALKBH8</fullName>
    </alternativeName>
</protein>
<evidence type="ECO:0000313" key="24">
    <source>
        <dbReference type="EMBL" id="KAK2556001.1"/>
    </source>
</evidence>
<evidence type="ECO:0000259" key="23">
    <source>
        <dbReference type="PROSITE" id="PS51471"/>
    </source>
</evidence>
<feature type="compositionally biased region" description="Polar residues" evidence="21">
    <location>
        <begin position="344"/>
        <end position="353"/>
    </location>
</feature>
<evidence type="ECO:0000256" key="8">
    <source>
        <dbReference type="ARBA" id="ARBA00022679"/>
    </source>
</evidence>
<dbReference type="GO" id="GO:0008757">
    <property type="term" value="F:S-adenosylmethionine-dependent methyltransferase activity"/>
    <property type="evidence" value="ECO:0007669"/>
    <property type="project" value="InterPro"/>
</dbReference>
<feature type="compositionally biased region" description="Basic and acidic residues" evidence="21">
    <location>
        <begin position="334"/>
        <end position="343"/>
    </location>
</feature>
<dbReference type="Pfam" id="PF08241">
    <property type="entry name" value="Methyltransf_11"/>
    <property type="match status" value="1"/>
</dbReference>
<evidence type="ECO:0000256" key="18">
    <source>
        <dbReference type="ARBA" id="ARBA00049786"/>
    </source>
</evidence>
<dbReference type="PANTHER" id="PTHR13069:SF21">
    <property type="entry name" value="ALKYLATED DNA REPAIR PROTEIN ALKB HOMOLOG 8"/>
    <property type="match status" value="1"/>
</dbReference>
<dbReference type="InterPro" id="IPR029063">
    <property type="entry name" value="SAM-dependent_MTases_sf"/>
</dbReference>
<dbReference type="GO" id="GO:0030488">
    <property type="term" value="P:tRNA methylation"/>
    <property type="evidence" value="ECO:0007669"/>
    <property type="project" value="TreeGrafter"/>
</dbReference>
<comment type="similarity">
    <text evidence="4">Belongs to the alkB family.</text>
</comment>
<dbReference type="GO" id="GO:0005737">
    <property type="term" value="C:cytoplasm"/>
    <property type="evidence" value="ECO:0007669"/>
    <property type="project" value="UniProtKB-SubCell"/>
</dbReference>
<keyword evidence="11" id="KW-0862">Zinc</keyword>
<dbReference type="GO" id="GO:0005634">
    <property type="term" value="C:nucleus"/>
    <property type="evidence" value="ECO:0007669"/>
    <property type="project" value="UniProtKB-SubCell"/>
</dbReference>
<dbReference type="GO" id="GO:0106335">
    <property type="term" value="F:tRNA (5-carboxymethyluridine(34)-5-O)-methyltransferase activity"/>
    <property type="evidence" value="ECO:0007669"/>
    <property type="project" value="UniProtKB-EC"/>
</dbReference>
<dbReference type="PROSITE" id="PS51471">
    <property type="entry name" value="FE2OG_OXY"/>
    <property type="match status" value="1"/>
</dbReference>
<feature type="region of interest" description="Disordered" evidence="21">
    <location>
        <begin position="327"/>
        <end position="360"/>
    </location>
</feature>
<dbReference type="SUPFAM" id="SSF54928">
    <property type="entry name" value="RNA-binding domain, RBD"/>
    <property type="match status" value="1"/>
</dbReference>
<sequence>MATSHAMKSCATKLTKAEKKALRKQTKMINCLRRNNTDATTVSETPTRHLMIGNGGLMCGVERDQIVTLFQKFGNIQRILMLPGRSFSFISFENVNESVKAMDKIHGRVLESPSEFPKPETRFYLSFLERVPDDVSAEKIAKPAGLILVEDFVNDEEEKELIQTLGWDNDGSDNGMEGTGMKGYWSKASRQLRHRRVKHFGYEFLYGTNNVDKSSPLREGIPAMCDTVLNRIKKYVCFKPDQMTVNEYKPGQGIPPHIDTHSAFEDGIASISLGSQVTMEFRHPDGRHVPVVLPRRSLLVMTGESRYLWSHGITPRRYDIVDNTTARNSNKSVCDSDRLKEPKGSSQESTSTEGARAGTTLFERQTRISLTLRKIRHVPCKCGFSAQCDSQAKNTSAPQVPLSSDVPKSQVEAEKLEKLHVHEVYENIATHFSGTRHSPWPRIAKFLRDQPAGTIVADVGCGNGKYLGINDDIFKTGSDRSFNLAAICRERGFPVIVCDILSLPYRSDAFDVSLCIAVLHHLSTAERRLAGLRELVRITRPGGLVLVYVWALEQEVKNVKENELKELDFAGVNEVNDYESSARNGNEAMEKLKENGILSDSKESFPSKSENTIDHMKLRVNSSRDSFEQQDLFVPWKYSGRSKQQENQGKVSPENGDVSEGHVFHRYYHVFQDGELQSLCSHLDNATVEKHYYDKGNWCVILRKTQ</sequence>
<proteinExistence type="inferred from homology"/>
<dbReference type="InterPro" id="IPR051422">
    <property type="entry name" value="AlkB_tRNA_MeTrf/Diox"/>
</dbReference>
<evidence type="ECO:0000256" key="19">
    <source>
        <dbReference type="ARBA" id="ARBA00049802"/>
    </source>
</evidence>
<accession>A0AAD9Q788</accession>
<dbReference type="InterPro" id="IPR037151">
    <property type="entry name" value="AlkB-like_sf"/>
</dbReference>
<keyword evidence="10" id="KW-0479">Metal-binding</keyword>
<evidence type="ECO:0000256" key="13">
    <source>
        <dbReference type="ARBA" id="ARBA00023004"/>
    </source>
</evidence>
<evidence type="ECO:0000256" key="2">
    <source>
        <dbReference type="ARBA" id="ARBA00004123"/>
    </source>
</evidence>
<dbReference type="EMBL" id="JARQWQ010000058">
    <property type="protein sequence ID" value="KAK2556001.1"/>
    <property type="molecule type" value="Genomic_DNA"/>
</dbReference>
<dbReference type="PANTHER" id="PTHR13069">
    <property type="entry name" value="ALKYLATED DNA REPAIR PROTEIN ALKB HOMOLOG 8"/>
    <property type="match status" value="1"/>
</dbReference>
<evidence type="ECO:0000256" key="17">
    <source>
        <dbReference type="ARBA" id="ARBA00045506"/>
    </source>
</evidence>
<dbReference type="Pfam" id="PF13532">
    <property type="entry name" value="2OG-FeII_Oxy_2"/>
    <property type="match status" value="1"/>
</dbReference>
<dbReference type="InterPro" id="IPR034256">
    <property type="entry name" value="ALKBH8_RRM"/>
</dbReference>
<keyword evidence="15" id="KW-0511">Multifunctional enzyme</keyword>
<dbReference type="Gene3D" id="3.40.50.150">
    <property type="entry name" value="Vaccinia Virus protein VP39"/>
    <property type="match status" value="1"/>
</dbReference>
<dbReference type="AlphaFoldDB" id="A0AAD9Q788"/>
<dbReference type="InterPro" id="IPR000504">
    <property type="entry name" value="RRM_dom"/>
</dbReference>
<evidence type="ECO:0000256" key="1">
    <source>
        <dbReference type="ARBA" id="ARBA00001954"/>
    </source>
</evidence>
<dbReference type="CDD" id="cd12431">
    <property type="entry name" value="RRM_ALKBH8"/>
    <property type="match status" value="1"/>
</dbReference>
<dbReference type="GO" id="GO:0046872">
    <property type="term" value="F:metal ion binding"/>
    <property type="evidence" value="ECO:0007669"/>
    <property type="project" value="UniProtKB-KW"/>
</dbReference>
<organism evidence="24 25">
    <name type="scientific">Acropora cervicornis</name>
    <name type="common">Staghorn coral</name>
    <dbReference type="NCBI Taxonomy" id="6130"/>
    <lineage>
        <taxon>Eukaryota</taxon>
        <taxon>Metazoa</taxon>
        <taxon>Cnidaria</taxon>
        <taxon>Anthozoa</taxon>
        <taxon>Hexacorallia</taxon>
        <taxon>Scleractinia</taxon>
        <taxon>Astrocoeniina</taxon>
        <taxon>Acroporidae</taxon>
        <taxon>Acropora</taxon>
    </lineage>
</organism>
<gene>
    <name evidence="24" type="ORF">P5673_021991</name>
</gene>
<dbReference type="InterPro" id="IPR027450">
    <property type="entry name" value="AlkB-like"/>
</dbReference>
<dbReference type="InterPro" id="IPR005123">
    <property type="entry name" value="Oxoglu/Fe-dep_dioxygenase_dom"/>
</dbReference>
<reference evidence="24" key="1">
    <citation type="journal article" date="2023" name="G3 (Bethesda)">
        <title>Whole genome assembly and annotation of the endangered Caribbean coral Acropora cervicornis.</title>
        <authorList>
            <person name="Selwyn J.D."/>
            <person name="Vollmer S.V."/>
        </authorList>
    </citation>
    <scope>NUCLEOTIDE SEQUENCE</scope>
    <source>
        <strain evidence="24">K2</strain>
    </source>
</reference>
<evidence type="ECO:0000256" key="7">
    <source>
        <dbReference type="ARBA" id="ARBA00022603"/>
    </source>
</evidence>
<keyword evidence="12 20" id="KW-0694">RNA-binding</keyword>
<name>A0AAD9Q788_ACRCE</name>
<dbReference type="GO" id="GO:0000049">
    <property type="term" value="F:tRNA binding"/>
    <property type="evidence" value="ECO:0007669"/>
    <property type="project" value="TreeGrafter"/>
</dbReference>
<dbReference type="InterPro" id="IPR035979">
    <property type="entry name" value="RBD_domain_sf"/>
</dbReference>
<evidence type="ECO:0000256" key="20">
    <source>
        <dbReference type="PROSITE-ProRule" id="PRU00176"/>
    </source>
</evidence>
<evidence type="ECO:0000256" key="12">
    <source>
        <dbReference type="ARBA" id="ARBA00022884"/>
    </source>
</evidence>
<dbReference type="PROSITE" id="PS50102">
    <property type="entry name" value="RRM"/>
    <property type="match status" value="1"/>
</dbReference>
<evidence type="ECO:0000256" key="3">
    <source>
        <dbReference type="ARBA" id="ARBA00004496"/>
    </source>
</evidence>
<evidence type="ECO:0000256" key="16">
    <source>
        <dbReference type="ARBA" id="ARBA00034996"/>
    </source>
</evidence>
<comment type="caution">
    <text evidence="24">The sequence shown here is derived from an EMBL/GenBank/DDBJ whole genome shotgun (WGS) entry which is preliminary data.</text>
</comment>
<evidence type="ECO:0000259" key="22">
    <source>
        <dbReference type="PROSITE" id="PS50102"/>
    </source>
</evidence>
<evidence type="ECO:0000256" key="14">
    <source>
        <dbReference type="ARBA" id="ARBA00023242"/>
    </source>
</evidence>
<keyword evidence="7" id="KW-0489">Methyltransferase</keyword>
<reference evidence="24" key="2">
    <citation type="journal article" date="2023" name="Science">
        <title>Genomic signatures of disease resistance in endangered staghorn corals.</title>
        <authorList>
            <person name="Vollmer S.V."/>
            <person name="Selwyn J.D."/>
            <person name="Despard B.A."/>
            <person name="Roesel C.L."/>
        </authorList>
    </citation>
    <scope>NUCLEOTIDE SEQUENCE</scope>
    <source>
        <strain evidence="24">K2</strain>
    </source>
</reference>
<keyword evidence="8" id="KW-0808">Transferase</keyword>
<dbReference type="Proteomes" id="UP001249851">
    <property type="component" value="Unassembled WGS sequence"/>
</dbReference>
<feature type="domain" description="Fe2OG dioxygenase" evidence="23">
    <location>
        <begin position="239"/>
        <end position="376"/>
    </location>
</feature>
<feature type="domain" description="RRM" evidence="22">
    <location>
        <begin position="48"/>
        <end position="130"/>
    </location>
</feature>
<evidence type="ECO:0000313" key="25">
    <source>
        <dbReference type="Proteomes" id="UP001249851"/>
    </source>
</evidence>
<comment type="function">
    <text evidence="17">Catalyzes the methylation of 5-carboxymethyl uridine to 5-methylcarboxymethyl uridine at the wobble position of the anticodon loop in tRNA via its methyltransferase domain. Catalyzes the last step in the formation of 5-methylcarboxymethyl uridine at the wobble position of the anticodon loop in target tRNA. Has a preference for tRNA(Arg) and tRNA(Glu), and does not bind tRNA(Lys). Binds tRNA and catalyzes the iron and alpha-ketoglutarate dependent hydroxylation of 5-methylcarboxymethyl uridine at the wobble position of the anticodon loop in tRNA via its dioxygenase domain, giving rise to 5-(S)-methoxycarbonylhydroxymethyluridine; has a preference for tRNA(Gly). Required for normal survival after DNA damage. May inhibit apoptosis and promote cell survival and angiogenesis.</text>
</comment>
<dbReference type="EC" id="2.1.1.229" evidence="5"/>
<evidence type="ECO:0000256" key="11">
    <source>
        <dbReference type="ARBA" id="ARBA00022833"/>
    </source>
</evidence>
<dbReference type="Gene3D" id="3.30.70.330">
    <property type="match status" value="1"/>
</dbReference>
<dbReference type="GO" id="GO:0002098">
    <property type="term" value="P:tRNA wobble uridine modification"/>
    <property type="evidence" value="ECO:0007669"/>
    <property type="project" value="TreeGrafter"/>
</dbReference>
<dbReference type="SUPFAM" id="SSF51197">
    <property type="entry name" value="Clavaminate synthase-like"/>
    <property type="match status" value="1"/>
</dbReference>
<evidence type="ECO:0000256" key="21">
    <source>
        <dbReference type="SAM" id="MobiDB-lite"/>
    </source>
</evidence>
<comment type="subcellular location">
    <subcellularLocation>
        <location evidence="3">Cytoplasm</location>
    </subcellularLocation>
    <subcellularLocation>
        <location evidence="2">Nucleus</location>
    </subcellularLocation>
</comment>
<keyword evidence="25" id="KW-1185">Reference proteome</keyword>
<evidence type="ECO:0000256" key="4">
    <source>
        <dbReference type="ARBA" id="ARBA00007879"/>
    </source>
</evidence>
<dbReference type="Gene3D" id="2.60.120.590">
    <property type="entry name" value="Alpha-ketoglutarate-dependent dioxygenase AlkB-like"/>
    <property type="match status" value="1"/>
</dbReference>
<evidence type="ECO:0000256" key="15">
    <source>
        <dbReference type="ARBA" id="ARBA00023268"/>
    </source>
</evidence>
<keyword evidence="13" id="KW-0408">Iron</keyword>
<evidence type="ECO:0000256" key="6">
    <source>
        <dbReference type="ARBA" id="ARBA00022490"/>
    </source>
</evidence>
<evidence type="ECO:0000256" key="5">
    <source>
        <dbReference type="ARBA" id="ARBA00012808"/>
    </source>
</evidence>
<evidence type="ECO:0000256" key="10">
    <source>
        <dbReference type="ARBA" id="ARBA00022723"/>
    </source>
</evidence>
<dbReference type="Pfam" id="PF00076">
    <property type="entry name" value="RRM_1"/>
    <property type="match status" value="1"/>
</dbReference>
<comment type="catalytic activity">
    <reaction evidence="16">
        <text>5-(carboxymethyl)uridine(34) in tRNA + S-adenosyl-L-methionine = 5-(2-methoxy-2-oxoethyl)uridine(34) in tRNA + S-adenosyl-L-homocysteine</text>
        <dbReference type="Rhea" id="RHEA:43208"/>
        <dbReference type="Rhea" id="RHEA-COMP:10407"/>
        <dbReference type="Rhea" id="RHEA-COMP:10408"/>
        <dbReference type="ChEBI" id="CHEBI:57856"/>
        <dbReference type="ChEBI" id="CHEBI:59789"/>
        <dbReference type="ChEBI" id="CHEBI:74851"/>
        <dbReference type="ChEBI" id="CHEBI:74882"/>
        <dbReference type="EC" id="2.1.1.229"/>
    </reaction>
</comment>
<dbReference type="SUPFAM" id="SSF53335">
    <property type="entry name" value="S-adenosyl-L-methionine-dependent methyltransferases"/>
    <property type="match status" value="1"/>
</dbReference>